<evidence type="ECO:0000313" key="3">
    <source>
        <dbReference type="EMBL" id="KAE9990795.1"/>
    </source>
</evidence>
<name>A0A8H3VMR6_VENIN</name>
<organism evidence="3 4">
    <name type="scientific">Venturia inaequalis</name>
    <name type="common">Apple scab fungus</name>
    <dbReference type="NCBI Taxonomy" id="5025"/>
    <lineage>
        <taxon>Eukaryota</taxon>
        <taxon>Fungi</taxon>
        <taxon>Dikarya</taxon>
        <taxon>Ascomycota</taxon>
        <taxon>Pezizomycotina</taxon>
        <taxon>Dothideomycetes</taxon>
        <taxon>Pleosporomycetidae</taxon>
        <taxon>Venturiales</taxon>
        <taxon>Venturiaceae</taxon>
        <taxon>Venturia</taxon>
    </lineage>
</organism>
<gene>
    <name evidence="3" type="ORF">EG327_000942</name>
</gene>
<feature type="compositionally biased region" description="Basic and acidic residues" evidence="1">
    <location>
        <begin position="171"/>
        <end position="181"/>
    </location>
</feature>
<evidence type="ECO:0000256" key="1">
    <source>
        <dbReference type="SAM" id="MobiDB-lite"/>
    </source>
</evidence>
<dbReference type="PANTHER" id="PTHR36223">
    <property type="entry name" value="BETA-LACTAMASE-TYPE TRANSPEPTIDASE FOLD DOMAIN CONTAINING PROTEIN"/>
    <property type="match status" value="1"/>
</dbReference>
<proteinExistence type="predicted"/>
<evidence type="ECO:0000313" key="4">
    <source>
        <dbReference type="Proteomes" id="UP000490939"/>
    </source>
</evidence>
<dbReference type="AlphaFoldDB" id="A0A8H3VMR6"/>
<feature type="region of interest" description="Disordered" evidence="1">
    <location>
        <begin position="171"/>
        <end position="214"/>
    </location>
</feature>
<protein>
    <recommendedName>
        <fullName evidence="2">DUF7918 domain-containing protein</fullName>
    </recommendedName>
</protein>
<evidence type="ECO:0000259" key="2">
    <source>
        <dbReference type="Pfam" id="PF25534"/>
    </source>
</evidence>
<sequence>MAIHPDFPGLEVNIIVEDKTAEEFAEPVFEGFKDDDGDVVIVDHKIKVLERYVEAKPRATFAIEVKISPRFKYLQNDLYFHFDIDGVITTKRYSFRRDHVRGGNFRVRHIKTKSNRQIVQKDLIFGELETDCTHVHLKSSAGKQLVEEFEKLGKITCKVYRIIASDEKPVTGDERNYDKDPSVGTGSVPEKALEKAHRGRSLSRRTELGPAVAKTPSSCTSFKKTYIDKEDEPFACFVFKYRSMEDLHKELIVPRPDDLESRPVSSLSVQEKDRLIEKMRADQVKHERLNARIAFLTQEKMKRRIAELEANSQRLKREPSEEDKITGPDGPSSFKKRKIITHIEQVDLTGDA</sequence>
<dbReference type="EMBL" id="WNWR01000121">
    <property type="protein sequence ID" value="KAE9990795.1"/>
    <property type="molecule type" value="Genomic_DNA"/>
</dbReference>
<accession>A0A8H3VMR6</accession>
<feature type="region of interest" description="Disordered" evidence="1">
    <location>
        <begin position="308"/>
        <end position="336"/>
    </location>
</feature>
<feature type="domain" description="DUF7918" evidence="2">
    <location>
        <begin position="9"/>
        <end position="255"/>
    </location>
</feature>
<dbReference type="Proteomes" id="UP000490939">
    <property type="component" value="Unassembled WGS sequence"/>
</dbReference>
<keyword evidence="4" id="KW-1185">Reference proteome</keyword>
<dbReference type="Pfam" id="PF25534">
    <property type="entry name" value="DUF7918"/>
    <property type="match status" value="1"/>
</dbReference>
<comment type="caution">
    <text evidence="3">The sequence shown here is derived from an EMBL/GenBank/DDBJ whole genome shotgun (WGS) entry which is preliminary data.</text>
</comment>
<feature type="compositionally biased region" description="Basic and acidic residues" evidence="1">
    <location>
        <begin position="315"/>
        <end position="326"/>
    </location>
</feature>
<dbReference type="InterPro" id="IPR057678">
    <property type="entry name" value="DUF7918"/>
</dbReference>
<reference evidence="3 4" key="1">
    <citation type="submission" date="2019-07" db="EMBL/GenBank/DDBJ databases">
        <title>Venturia inaequalis Genome Resource.</title>
        <authorList>
            <person name="Lichtner F.J."/>
        </authorList>
    </citation>
    <scope>NUCLEOTIDE SEQUENCE [LARGE SCALE GENOMIC DNA]</scope>
    <source>
        <strain evidence="3 4">DMI_063113</strain>
    </source>
</reference>
<dbReference type="PANTHER" id="PTHR36223:SF1">
    <property type="entry name" value="TRANSCRIPTION ELONGATION FACTOR EAF N-TERMINAL DOMAIN-CONTAINING PROTEIN"/>
    <property type="match status" value="1"/>
</dbReference>